<dbReference type="Proteomes" id="UP000183859">
    <property type="component" value="Chromosome"/>
</dbReference>
<dbReference type="EMBL" id="CP016364">
    <property type="protein sequence ID" value="APG45667.1"/>
    <property type="molecule type" value="Genomic_DNA"/>
</dbReference>
<organism evidence="1 2">
    <name type="scientific">Phaeobacter porticola</name>
    <dbReference type="NCBI Taxonomy" id="1844006"/>
    <lineage>
        <taxon>Bacteria</taxon>
        <taxon>Pseudomonadati</taxon>
        <taxon>Pseudomonadota</taxon>
        <taxon>Alphaproteobacteria</taxon>
        <taxon>Rhodobacterales</taxon>
        <taxon>Roseobacteraceae</taxon>
        <taxon>Phaeobacter</taxon>
    </lineage>
</organism>
<gene>
    <name evidence="1" type="ORF">PhaeoP97_00215</name>
</gene>
<dbReference type="RefSeq" id="WP_072503494.1">
    <property type="nucleotide sequence ID" value="NZ_CP016364.1"/>
</dbReference>
<sequence>MATLHLPLKGVYFDQIKSGEKVEEYRLATPFWVKRIEGREYDGIELAKGYPPKGDTSRRITRQWRGYRKTTITHPHFGPDPVEVYAIRVNP</sequence>
<dbReference type="KEGG" id="php:PhaeoP97_00215"/>
<dbReference type="AlphaFoldDB" id="A0A1L3I0Z9"/>
<protein>
    <recommendedName>
        <fullName evidence="3">ASCH domain-containing protein</fullName>
    </recommendedName>
</protein>
<evidence type="ECO:0000313" key="2">
    <source>
        <dbReference type="Proteomes" id="UP000183859"/>
    </source>
</evidence>
<dbReference type="OrthoDB" id="9133299at2"/>
<evidence type="ECO:0008006" key="3">
    <source>
        <dbReference type="Google" id="ProtNLM"/>
    </source>
</evidence>
<dbReference type="STRING" id="1844006.PhaeoP97_00215"/>
<proteinExistence type="predicted"/>
<keyword evidence="2" id="KW-1185">Reference proteome</keyword>
<accession>A0A1L3I0Z9</accession>
<name>A0A1L3I0Z9_9RHOB</name>
<reference evidence="2" key="1">
    <citation type="submission" date="2016-07" db="EMBL/GenBank/DDBJ databases">
        <title>Phaeobacter portensis sp. nov., a tropodithietic acid producing bacterium isolated from a German harbor.</title>
        <authorList>
            <person name="Freese H.M."/>
            <person name="Bunk B."/>
            <person name="Breider S."/>
            <person name="Brinkhoff T."/>
        </authorList>
    </citation>
    <scope>NUCLEOTIDE SEQUENCE [LARGE SCALE GENOMIC DNA]</scope>
    <source>
        <strain evidence="2">P97</strain>
    </source>
</reference>
<evidence type="ECO:0000313" key="1">
    <source>
        <dbReference type="EMBL" id="APG45667.1"/>
    </source>
</evidence>